<evidence type="ECO:0000256" key="6">
    <source>
        <dbReference type="ARBA" id="ARBA00022989"/>
    </source>
</evidence>
<dbReference type="BioCyc" id="DPIE1322246:BN4_RS09625-MONOMER"/>
<feature type="transmembrane region" description="Helical" evidence="8">
    <location>
        <begin position="70"/>
        <end position="91"/>
    </location>
</feature>
<feature type="transmembrane region" description="Helical" evidence="8">
    <location>
        <begin position="20"/>
        <end position="38"/>
    </location>
</feature>
<feature type="transmembrane region" description="Helical" evidence="8">
    <location>
        <begin position="44"/>
        <end position="63"/>
    </location>
</feature>
<dbReference type="GO" id="GO:1903785">
    <property type="term" value="P:L-valine transmembrane transport"/>
    <property type="evidence" value="ECO:0007669"/>
    <property type="project" value="TreeGrafter"/>
</dbReference>
<evidence type="ECO:0000256" key="1">
    <source>
        <dbReference type="ARBA" id="ARBA00004651"/>
    </source>
</evidence>
<dbReference type="HOGENOM" id="CLU_065777_1_1_7"/>
<dbReference type="OrthoDB" id="9803444at2"/>
<dbReference type="InterPro" id="IPR011606">
    <property type="entry name" value="Brnchd-chn_aa_trnsp_permease"/>
</dbReference>
<dbReference type="AlphaFoldDB" id="M1WQS8"/>
<dbReference type="PATRIC" id="fig|879567.3.peg.2030"/>
<keyword evidence="3" id="KW-0813">Transport</keyword>
<comment type="subcellular location">
    <subcellularLocation>
        <location evidence="1">Cell membrane</location>
        <topology evidence="1">Multi-pass membrane protein</topology>
    </subcellularLocation>
</comment>
<gene>
    <name evidence="9" type="ordered locus">BN4_11919</name>
</gene>
<keyword evidence="4" id="KW-1003">Cell membrane</keyword>
<dbReference type="EMBL" id="FO203427">
    <property type="protein sequence ID" value="CCH49154.1"/>
    <property type="molecule type" value="Genomic_DNA"/>
</dbReference>
<dbReference type="PANTHER" id="PTHR34979">
    <property type="entry name" value="INNER MEMBRANE PROTEIN YGAZ"/>
    <property type="match status" value="1"/>
</dbReference>
<sequence>MSERLSSFWAGSRDTCPLMIGILPFGLICGAVCSSVGIPEWGGGVMSIFIFAGASQLVATQLMSEHASSIVIIFTGLVINARFVMYSASIAEHFRGVHPLKKMGLAYVLTDQAYAMSINRFKGPEADHTHKVAYFLGAALLMGIAFISTSFLGSYIGALIPPEWELDFAVPLTFTALIIPAVQDRPTLLAAVVAGGLSAVTDSLPYNLGLLTAALCGIIAGTLAERRQTRG</sequence>
<evidence type="ECO:0000313" key="10">
    <source>
        <dbReference type="Proteomes" id="UP000011724"/>
    </source>
</evidence>
<keyword evidence="10" id="KW-1185">Reference proteome</keyword>
<dbReference type="PANTHER" id="PTHR34979:SF1">
    <property type="entry name" value="INNER MEMBRANE PROTEIN YGAZ"/>
    <property type="match status" value="1"/>
</dbReference>
<dbReference type="eggNOG" id="COG1296">
    <property type="taxonomic scope" value="Bacteria"/>
</dbReference>
<evidence type="ECO:0000256" key="8">
    <source>
        <dbReference type="SAM" id="Phobius"/>
    </source>
</evidence>
<dbReference type="RefSeq" id="WP_015415198.1">
    <property type="nucleotide sequence ID" value="NC_020409.1"/>
</dbReference>
<dbReference type="KEGG" id="dpi:BN4_11919"/>
<evidence type="ECO:0000256" key="7">
    <source>
        <dbReference type="ARBA" id="ARBA00023136"/>
    </source>
</evidence>
<evidence type="ECO:0000256" key="5">
    <source>
        <dbReference type="ARBA" id="ARBA00022692"/>
    </source>
</evidence>
<name>M1WQS8_PSEP2</name>
<reference evidence="9 10" key="1">
    <citation type="journal article" date="2013" name="PLoS ONE">
        <title>The first genomic and proteomic characterization of a deep-sea sulfate reducer: insights into the piezophilic lifestyle of Desulfovibrio piezophilus.</title>
        <authorList>
            <person name="Pradel N."/>
            <person name="Ji B."/>
            <person name="Gimenez G."/>
            <person name="Talla E."/>
            <person name="Lenoble P."/>
            <person name="Garel M."/>
            <person name="Tamburini C."/>
            <person name="Fourquet P."/>
            <person name="Lebrun R."/>
            <person name="Bertin P."/>
            <person name="Denis Y."/>
            <person name="Pophillat M."/>
            <person name="Barbe V."/>
            <person name="Ollivier B."/>
            <person name="Dolla A."/>
        </authorList>
    </citation>
    <scope>NUCLEOTIDE SEQUENCE [LARGE SCALE GENOMIC DNA]</scope>
    <source>
        <strain evidence="10">DSM 10523 / SB164P1</strain>
    </source>
</reference>
<dbReference type="STRING" id="1322246.BN4_11919"/>
<dbReference type="GO" id="GO:0005886">
    <property type="term" value="C:plasma membrane"/>
    <property type="evidence" value="ECO:0007669"/>
    <property type="project" value="UniProtKB-SubCell"/>
</dbReference>
<feature type="transmembrane region" description="Helical" evidence="8">
    <location>
        <begin position="132"/>
        <end position="152"/>
    </location>
</feature>
<organism evidence="9 10">
    <name type="scientific">Pseudodesulfovibrio piezophilus (strain DSM 21447 / JCM 15486 / C1TLV30)</name>
    <name type="common">Desulfovibrio piezophilus</name>
    <dbReference type="NCBI Taxonomy" id="1322246"/>
    <lineage>
        <taxon>Bacteria</taxon>
        <taxon>Pseudomonadati</taxon>
        <taxon>Thermodesulfobacteriota</taxon>
        <taxon>Desulfovibrionia</taxon>
        <taxon>Desulfovibrionales</taxon>
        <taxon>Desulfovibrionaceae</taxon>
    </lineage>
</organism>
<keyword evidence="6 8" id="KW-1133">Transmembrane helix</keyword>
<evidence type="ECO:0000256" key="3">
    <source>
        <dbReference type="ARBA" id="ARBA00022448"/>
    </source>
</evidence>
<keyword evidence="5 8" id="KW-0812">Transmembrane</keyword>
<dbReference type="Pfam" id="PF03591">
    <property type="entry name" value="AzlC"/>
    <property type="match status" value="1"/>
</dbReference>
<accession>M1WQS8</accession>
<feature type="transmembrane region" description="Helical" evidence="8">
    <location>
        <begin position="203"/>
        <end position="224"/>
    </location>
</feature>
<comment type="similarity">
    <text evidence="2">Belongs to the AzlC family.</text>
</comment>
<proteinExistence type="inferred from homology"/>
<dbReference type="Proteomes" id="UP000011724">
    <property type="component" value="Chromosome"/>
</dbReference>
<evidence type="ECO:0000256" key="2">
    <source>
        <dbReference type="ARBA" id="ARBA00010735"/>
    </source>
</evidence>
<evidence type="ECO:0000256" key="4">
    <source>
        <dbReference type="ARBA" id="ARBA00022475"/>
    </source>
</evidence>
<keyword evidence="7 8" id="KW-0472">Membrane</keyword>
<protein>
    <submittedName>
        <fullName evidence="9">AzlC family protein</fullName>
    </submittedName>
</protein>
<evidence type="ECO:0000313" key="9">
    <source>
        <dbReference type="EMBL" id="CCH49154.1"/>
    </source>
</evidence>
<reference evidence="10" key="2">
    <citation type="journal article" date="2013" name="Stand. Genomic Sci.">
        <title>Complete genome sequence of Desulfocapsa sulfexigens, a marine deltaproteobacterium specialized in disproportionating inorganic sulfur compounds.</title>
        <authorList>
            <person name="Finster K.W."/>
            <person name="Kjeldsen K.U."/>
            <person name="Kube M."/>
            <person name="Reinhardt R."/>
            <person name="Mussmann M."/>
            <person name="Amann R."/>
            <person name="Schreiber L."/>
        </authorList>
    </citation>
    <scope>NUCLEOTIDE SEQUENCE [LARGE SCALE GENOMIC DNA]</scope>
    <source>
        <strain evidence="10">DSM 10523 / SB164P1</strain>
    </source>
</reference>